<proteinExistence type="predicted"/>
<dbReference type="InterPro" id="IPR036909">
    <property type="entry name" value="Cyt_c-like_dom_sf"/>
</dbReference>
<organism evidence="1">
    <name type="scientific">uncultured Truepera sp</name>
    <dbReference type="NCBI Taxonomy" id="543023"/>
    <lineage>
        <taxon>Bacteria</taxon>
        <taxon>Thermotogati</taxon>
        <taxon>Deinococcota</taxon>
        <taxon>Deinococci</taxon>
        <taxon>Trueperales</taxon>
        <taxon>Trueperaceae</taxon>
        <taxon>Truepera</taxon>
        <taxon>environmental samples</taxon>
    </lineage>
</organism>
<evidence type="ECO:0000313" key="1">
    <source>
        <dbReference type="EMBL" id="CAA9564633.1"/>
    </source>
</evidence>
<sequence>MHAGQFATLRRVLEHYNEAPKAPAGRSELSPLNLTDRQLEQLEAFLRSLSAPLATPAALRGAPR</sequence>
<name>A0A6J4UZW7_9DEIN</name>
<dbReference type="GO" id="GO:0009055">
    <property type="term" value="F:electron transfer activity"/>
    <property type="evidence" value="ECO:0007669"/>
    <property type="project" value="InterPro"/>
</dbReference>
<accession>A0A6J4UZW7</accession>
<dbReference type="AlphaFoldDB" id="A0A6J4UZW7"/>
<dbReference type="EMBL" id="CADCWP010000067">
    <property type="protein sequence ID" value="CAA9564633.1"/>
    <property type="molecule type" value="Genomic_DNA"/>
</dbReference>
<dbReference type="GO" id="GO:0020037">
    <property type="term" value="F:heme binding"/>
    <property type="evidence" value="ECO:0007669"/>
    <property type="project" value="InterPro"/>
</dbReference>
<reference evidence="1" key="1">
    <citation type="submission" date="2020-02" db="EMBL/GenBank/DDBJ databases">
        <authorList>
            <person name="Meier V. D."/>
        </authorList>
    </citation>
    <scope>NUCLEOTIDE SEQUENCE</scope>
    <source>
        <strain evidence="1">AVDCRST_MAG86</strain>
    </source>
</reference>
<protein>
    <recommendedName>
        <fullName evidence="2">Cytochrome c domain-containing protein</fullName>
    </recommendedName>
</protein>
<gene>
    <name evidence="1" type="ORF">AVDCRST_MAG86-932</name>
</gene>
<evidence type="ECO:0008006" key="2">
    <source>
        <dbReference type="Google" id="ProtNLM"/>
    </source>
</evidence>
<dbReference type="Gene3D" id="1.10.760.10">
    <property type="entry name" value="Cytochrome c-like domain"/>
    <property type="match status" value="1"/>
</dbReference>
<dbReference type="SUPFAM" id="SSF46626">
    <property type="entry name" value="Cytochrome c"/>
    <property type="match status" value="1"/>
</dbReference>